<proteinExistence type="predicted"/>
<dbReference type="Proteomes" id="UP001060085">
    <property type="component" value="Linkage Group LG07"/>
</dbReference>
<sequence length="122" mass="13953">MKPLLVAPFYYSSSLLLIQHFGGLSTSFLERHSISSAAFVRFLQLFVRFHSCSIVLVFSLRLVLTEEGDRCKNAFKSKDLDLRKENKSNGENLYVQGRVDRRESLVTVLKVKGCPNLEIRTK</sequence>
<evidence type="ECO:0000313" key="1">
    <source>
        <dbReference type="EMBL" id="KAI5654720.1"/>
    </source>
</evidence>
<organism evidence="1 2">
    <name type="scientific">Catharanthus roseus</name>
    <name type="common">Madagascar periwinkle</name>
    <name type="synonym">Vinca rosea</name>
    <dbReference type="NCBI Taxonomy" id="4058"/>
    <lineage>
        <taxon>Eukaryota</taxon>
        <taxon>Viridiplantae</taxon>
        <taxon>Streptophyta</taxon>
        <taxon>Embryophyta</taxon>
        <taxon>Tracheophyta</taxon>
        <taxon>Spermatophyta</taxon>
        <taxon>Magnoliopsida</taxon>
        <taxon>eudicotyledons</taxon>
        <taxon>Gunneridae</taxon>
        <taxon>Pentapetalae</taxon>
        <taxon>asterids</taxon>
        <taxon>lamiids</taxon>
        <taxon>Gentianales</taxon>
        <taxon>Apocynaceae</taxon>
        <taxon>Rauvolfioideae</taxon>
        <taxon>Vinceae</taxon>
        <taxon>Catharanthinae</taxon>
        <taxon>Catharanthus</taxon>
    </lineage>
</organism>
<name>A0ACC0A2F6_CATRO</name>
<reference evidence="2" key="1">
    <citation type="journal article" date="2023" name="Nat. Plants">
        <title>Single-cell RNA sequencing provides a high-resolution roadmap for understanding the multicellular compartmentation of specialized metabolism.</title>
        <authorList>
            <person name="Sun S."/>
            <person name="Shen X."/>
            <person name="Li Y."/>
            <person name="Li Y."/>
            <person name="Wang S."/>
            <person name="Li R."/>
            <person name="Zhang H."/>
            <person name="Shen G."/>
            <person name="Guo B."/>
            <person name="Wei J."/>
            <person name="Xu J."/>
            <person name="St-Pierre B."/>
            <person name="Chen S."/>
            <person name="Sun C."/>
        </authorList>
    </citation>
    <scope>NUCLEOTIDE SEQUENCE [LARGE SCALE GENOMIC DNA]</scope>
</reference>
<protein>
    <submittedName>
        <fullName evidence="1">Uncharacterized protein</fullName>
    </submittedName>
</protein>
<evidence type="ECO:0000313" key="2">
    <source>
        <dbReference type="Proteomes" id="UP001060085"/>
    </source>
</evidence>
<gene>
    <name evidence="1" type="ORF">M9H77_31907</name>
</gene>
<accession>A0ACC0A2F6</accession>
<keyword evidence="2" id="KW-1185">Reference proteome</keyword>
<comment type="caution">
    <text evidence="1">The sequence shown here is derived from an EMBL/GenBank/DDBJ whole genome shotgun (WGS) entry which is preliminary data.</text>
</comment>
<dbReference type="EMBL" id="CM044707">
    <property type="protein sequence ID" value="KAI5654720.1"/>
    <property type="molecule type" value="Genomic_DNA"/>
</dbReference>